<dbReference type="EMBL" id="JAGDEL010000016">
    <property type="protein sequence ID" value="MBO1513715.1"/>
    <property type="molecule type" value="Genomic_DNA"/>
</dbReference>
<feature type="transmembrane region" description="Helical" evidence="1">
    <location>
        <begin position="15"/>
        <end position="36"/>
    </location>
</feature>
<evidence type="ECO:0008006" key="4">
    <source>
        <dbReference type="Google" id="ProtNLM"/>
    </source>
</evidence>
<dbReference type="Proteomes" id="UP000663981">
    <property type="component" value="Unassembled WGS sequence"/>
</dbReference>
<proteinExistence type="predicted"/>
<feature type="transmembrane region" description="Helical" evidence="1">
    <location>
        <begin position="215"/>
        <end position="235"/>
    </location>
</feature>
<name>A0ABS3N6P5_9BACI</name>
<evidence type="ECO:0000313" key="2">
    <source>
        <dbReference type="EMBL" id="MBO1513715.1"/>
    </source>
</evidence>
<evidence type="ECO:0000313" key="3">
    <source>
        <dbReference type="Proteomes" id="UP000663981"/>
    </source>
</evidence>
<gene>
    <name evidence="2" type="ORF">I7822_19010</name>
</gene>
<feature type="transmembrane region" description="Helical" evidence="1">
    <location>
        <begin position="108"/>
        <end position="129"/>
    </location>
</feature>
<keyword evidence="3" id="KW-1185">Reference proteome</keyword>
<feature type="transmembrane region" description="Helical" evidence="1">
    <location>
        <begin position="314"/>
        <end position="335"/>
    </location>
</feature>
<keyword evidence="1" id="KW-1133">Transmembrane helix</keyword>
<keyword evidence="1" id="KW-0812">Transmembrane</keyword>
<keyword evidence="1" id="KW-0472">Membrane</keyword>
<comment type="caution">
    <text evidence="2">The sequence shown here is derived from an EMBL/GenBank/DDBJ whole genome shotgun (WGS) entry which is preliminary data.</text>
</comment>
<feature type="transmembrane region" description="Helical" evidence="1">
    <location>
        <begin position="81"/>
        <end position="102"/>
    </location>
</feature>
<feature type="transmembrane region" description="Helical" evidence="1">
    <location>
        <begin position="175"/>
        <end position="195"/>
    </location>
</feature>
<reference evidence="2 3" key="1">
    <citation type="submission" date="2021-03" db="EMBL/GenBank/DDBJ databases">
        <title>Whole genome sequence of Metabacillus bambusae BG109.</title>
        <authorList>
            <person name="Jeong J.W."/>
        </authorList>
    </citation>
    <scope>NUCLEOTIDE SEQUENCE [LARGE SCALE GENOMIC DNA]</scope>
    <source>
        <strain evidence="2 3">BG109</strain>
    </source>
</reference>
<feature type="transmembrane region" description="Helical" evidence="1">
    <location>
        <begin position="149"/>
        <end position="169"/>
    </location>
</feature>
<sequence length="353" mass="40232">MIVPKIAKKCLPTPFIDVSSGSIIMAIGIFLIGAIQQFSYINLHFGSFLTYLLILTWLIYLFSFIGSLLKPEYRRHIMEQPITFFGVGTWIASTSVIGNLSLTRFPESIIIVKGLFILNSLLWLIFIVLCIKQLKTIIMKGYILETHGVLLLTTVSTQSIACLMSNIHSSVIPPAVIDFFILIGVTFYLVSLFLLIKRFTKKYKHIHEWKNTDCIIHGAVSITGLSMTLSGHFSVFSLITVWYAAFSLLILVEIVELIRVVMRIKEYGWLNGIFTYHISQWSRNFTIGMFYLFTMRLIDNYSSIKHPFVFQSNIIYLVGWIVLFLLIVQLSIFTFSKFSAGSHRQDISGTASM</sequence>
<evidence type="ECO:0000256" key="1">
    <source>
        <dbReference type="SAM" id="Phobius"/>
    </source>
</evidence>
<organism evidence="2 3">
    <name type="scientific">Metabacillus bambusae</name>
    <dbReference type="NCBI Taxonomy" id="2795218"/>
    <lineage>
        <taxon>Bacteria</taxon>
        <taxon>Bacillati</taxon>
        <taxon>Bacillota</taxon>
        <taxon>Bacilli</taxon>
        <taxon>Bacillales</taxon>
        <taxon>Bacillaceae</taxon>
        <taxon>Metabacillus</taxon>
    </lineage>
</organism>
<feature type="transmembrane region" description="Helical" evidence="1">
    <location>
        <begin position="48"/>
        <end position="69"/>
    </location>
</feature>
<protein>
    <recommendedName>
        <fullName evidence="4">Voltage-dependent anion channel</fullName>
    </recommendedName>
</protein>
<accession>A0ABS3N6P5</accession>
<feature type="transmembrane region" description="Helical" evidence="1">
    <location>
        <begin position="241"/>
        <end position="261"/>
    </location>
</feature>
<feature type="transmembrane region" description="Helical" evidence="1">
    <location>
        <begin position="273"/>
        <end position="294"/>
    </location>
</feature>
<dbReference type="RefSeq" id="WP_207980663.1">
    <property type="nucleotide sequence ID" value="NZ_JAGDEL010000016.1"/>
</dbReference>